<feature type="compositionally biased region" description="Polar residues" evidence="1">
    <location>
        <begin position="91"/>
        <end position="102"/>
    </location>
</feature>
<dbReference type="SMART" id="SM00554">
    <property type="entry name" value="FAS1"/>
    <property type="match status" value="3"/>
</dbReference>
<evidence type="ECO:0000313" key="5">
    <source>
        <dbReference type="Proteomes" id="UP001566132"/>
    </source>
</evidence>
<feature type="domain" description="FAS1" evidence="3">
    <location>
        <begin position="545"/>
        <end position="686"/>
    </location>
</feature>
<evidence type="ECO:0000256" key="1">
    <source>
        <dbReference type="SAM" id="MobiDB-lite"/>
    </source>
</evidence>
<dbReference type="InterPro" id="IPR036378">
    <property type="entry name" value="FAS1_dom_sf"/>
</dbReference>
<feature type="region of interest" description="Disordered" evidence="1">
    <location>
        <begin position="172"/>
        <end position="202"/>
    </location>
</feature>
<dbReference type="Proteomes" id="UP001566132">
    <property type="component" value="Unassembled WGS sequence"/>
</dbReference>
<evidence type="ECO:0000256" key="2">
    <source>
        <dbReference type="SAM" id="SignalP"/>
    </source>
</evidence>
<keyword evidence="2" id="KW-0732">Signal</keyword>
<dbReference type="SUPFAM" id="SSF82153">
    <property type="entry name" value="FAS1 domain"/>
    <property type="match status" value="3"/>
</dbReference>
<proteinExistence type="predicted"/>
<feature type="chain" id="PRO_5044884317" description="FAS1 domain-containing protein" evidence="2">
    <location>
        <begin position="19"/>
        <end position="726"/>
    </location>
</feature>
<gene>
    <name evidence="4" type="ORF">ABEB36_009897</name>
</gene>
<protein>
    <recommendedName>
        <fullName evidence="3">FAS1 domain-containing protein</fullName>
    </recommendedName>
</protein>
<name>A0ABD1EJY7_HYPHA</name>
<organism evidence="4 5">
    <name type="scientific">Hypothenemus hampei</name>
    <name type="common">Coffee berry borer</name>
    <dbReference type="NCBI Taxonomy" id="57062"/>
    <lineage>
        <taxon>Eukaryota</taxon>
        <taxon>Metazoa</taxon>
        <taxon>Ecdysozoa</taxon>
        <taxon>Arthropoda</taxon>
        <taxon>Hexapoda</taxon>
        <taxon>Insecta</taxon>
        <taxon>Pterygota</taxon>
        <taxon>Neoptera</taxon>
        <taxon>Endopterygota</taxon>
        <taxon>Coleoptera</taxon>
        <taxon>Polyphaga</taxon>
        <taxon>Cucujiformia</taxon>
        <taxon>Curculionidae</taxon>
        <taxon>Scolytinae</taxon>
        <taxon>Hypothenemus</taxon>
    </lineage>
</organism>
<feature type="compositionally biased region" description="Basic and acidic residues" evidence="1">
    <location>
        <begin position="51"/>
        <end position="63"/>
    </location>
</feature>
<accession>A0ABD1EJY7</accession>
<dbReference type="EMBL" id="JBDJPC010000007">
    <property type="protein sequence ID" value="KAL1494273.1"/>
    <property type="molecule type" value="Genomic_DNA"/>
</dbReference>
<dbReference type="AlphaFoldDB" id="A0ABD1EJY7"/>
<evidence type="ECO:0000259" key="3">
    <source>
        <dbReference type="PROSITE" id="PS50213"/>
    </source>
</evidence>
<dbReference type="PANTHER" id="PTHR10900">
    <property type="entry name" value="PERIOSTIN-RELATED"/>
    <property type="match status" value="1"/>
</dbReference>
<feature type="domain" description="FAS1" evidence="3">
    <location>
        <begin position="409"/>
        <end position="541"/>
    </location>
</feature>
<feature type="domain" description="FAS1" evidence="3">
    <location>
        <begin position="259"/>
        <end position="405"/>
    </location>
</feature>
<dbReference type="InterPro" id="IPR000782">
    <property type="entry name" value="FAS1_domain"/>
</dbReference>
<feature type="region of interest" description="Disordered" evidence="1">
    <location>
        <begin position="43"/>
        <end position="123"/>
    </location>
</feature>
<evidence type="ECO:0000313" key="4">
    <source>
        <dbReference type="EMBL" id="KAL1494273.1"/>
    </source>
</evidence>
<dbReference type="PANTHER" id="PTHR10900:SF77">
    <property type="entry name" value="FI19380P1"/>
    <property type="match status" value="1"/>
</dbReference>
<feature type="signal peptide" evidence="2">
    <location>
        <begin position="1"/>
        <end position="18"/>
    </location>
</feature>
<dbReference type="InterPro" id="IPR050904">
    <property type="entry name" value="Adhesion/Biosynth-related"/>
</dbReference>
<dbReference type="Gene3D" id="2.30.180.10">
    <property type="entry name" value="FAS1 domain"/>
    <property type="match status" value="3"/>
</dbReference>
<feature type="compositionally biased region" description="Basic and acidic residues" evidence="1">
    <location>
        <begin position="180"/>
        <end position="195"/>
    </location>
</feature>
<comment type="caution">
    <text evidence="4">The sequence shown here is derived from an EMBL/GenBank/DDBJ whole genome shotgun (WGS) entry which is preliminary data.</text>
</comment>
<dbReference type="PROSITE" id="PS50213">
    <property type="entry name" value="FAS1"/>
    <property type="match status" value="3"/>
</dbReference>
<dbReference type="Pfam" id="PF02469">
    <property type="entry name" value="Fasciclin"/>
    <property type="match status" value="3"/>
</dbReference>
<keyword evidence="5" id="KW-1185">Reference proteome</keyword>
<reference evidence="4 5" key="1">
    <citation type="submission" date="2024-05" db="EMBL/GenBank/DDBJ databases">
        <title>Genetic variation in Jamaican populations of the coffee berry borer (Hypothenemus hampei).</title>
        <authorList>
            <person name="Errbii M."/>
            <person name="Myrie A."/>
        </authorList>
    </citation>
    <scope>NUCLEOTIDE SEQUENCE [LARGE SCALE GENOMIC DNA]</scope>
    <source>
        <strain evidence="4">JA-Hopewell-2020-01-JO</strain>
        <tissue evidence="4">Whole body</tissue>
    </source>
</reference>
<sequence length="726" mass="81105">MLRHAFLFSALLLCIVKADLFSDLGFLDTGLQFQAFEWDRPQNSAASSSAGKDREPLAPDYKDPNPQASEDNPVVSASPESKKDEPILNPKKTNQGPKQPTKPTIPGAGIVDVDAGTGNFPSFPSPFGPEFDFPSLPGLIGRPTTGFGIGGLFGMDDGNKWWKGKNVCIEREESTDDDKDEKKKIQKEEKNKTENVENNNREPNFFSTSIRLSNCFDTENKYECITRINNHGVVKTFTVRYKCCYGFKRTSDGCTEQVDLKPVLQTLEDMKLDQFRSMLKSTGLDSIYESGNFTLFVPSDDAIHYYNEKLNDINAVDPSRRRRALKNALTSKDLVLSHTVDGFLELADMENEQMLESEGTQKSPIRINIYPTQGYERMTTANCARVKKSNILANNGIVHVVDRVMFPATERVEDIIRNHPKLSSFRKALENSDIPKNLKPDGHYTIFAATDEAFGKLDEAQRQKLLNGGGCASNILKHNIVSHTICSSAIIGNATTHNVEGGVLNMERTMDDELIYEGKAKIIQTDLIGTNGVIHLTDTLIIPESGQYVGNVLKTHNYSKFQDLVQKAGMSDELNNYENATVFVPVDAAFDFPETKKLLEEIGDNKEKLRELVTYHVTNGQMESNDMSNNMKLITKDQGKELRVNLYSTLPLFTNVINRATINCARLIGFDEKTCGSMVHEVSRVLVPPSKNVIDIIQSEDKYKSLRELIKGTEVRSKSSSQKAIF</sequence>